<dbReference type="PANTHER" id="PTHR35400">
    <property type="entry name" value="SLR1083 PROTEIN"/>
    <property type="match status" value="1"/>
</dbReference>
<keyword evidence="3" id="KW-1185">Reference proteome</keyword>
<dbReference type="CDD" id="cd06260">
    <property type="entry name" value="DUF820-like"/>
    <property type="match status" value="1"/>
</dbReference>
<dbReference type="GO" id="GO:0004519">
    <property type="term" value="F:endonuclease activity"/>
    <property type="evidence" value="ECO:0007669"/>
    <property type="project" value="UniProtKB-KW"/>
</dbReference>
<feature type="domain" description="Putative restriction endonuclease" evidence="1">
    <location>
        <begin position="16"/>
        <end position="184"/>
    </location>
</feature>
<accession>A0ABX1P388</accession>
<dbReference type="RefSeq" id="WP_169154111.1">
    <property type="nucleotide sequence ID" value="NZ_CAWPJE010000363.1"/>
</dbReference>
<evidence type="ECO:0000313" key="2">
    <source>
        <dbReference type="EMBL" id="NMG18825.1"/>
    </source>
</evidence>
<dbReference type="Gene3D" id="3.90.1570.10">
    <property type="entry name" value="tt1808, chain A"/>
    <property type="match status" value="1"/>
</dbReference>
<organism evidence="2 3">
    <name type="scientific">Brasilonema bromeliae SPC951</name>
    <dbReference type="NCBI Taxonomy" id="385972"/>
    <lineage>
        <taxon>Bacteria</taxon>
        <taxon>Bacillati</taxon>
        <taxon>Cyanobacteriota</taxon>
        <taxon>Cyanophyceae</taxon>
        <taxon>Nostocales</taxon>
        <taxon>Scytonemataceae</taxon>
        <taxon>Brasilonema</taxon>
        <taxon>Bromeliae group (in: Brasilonema)</taxon>
    </lineage>
</organism>
<comment type="caution">
    <text evidence="2">The sequence shown here is derived from an EMBL/GenBank/DDBJ whole genome shotgun (WGS) entry which is preliminary data.</text>
</comment>
<evidence type="ECO:0000313" key="3">
    <source>
        <dbReference type="Proteomes" id="UP000718564"/>
    </source>
</evidence>
<dbReference type="EMBL" id="QMEB01000023">
    <property type="protein sequence ID" value="NMG18825.1"/>
    <property type="molecule type" value="Genomic_DNA"/>
</dbReference>
<dbReference type="InterPro" id="IPR008538">
    <property type="entry name" value="Uma2"/>
</dbReference>
<sequence length="195" mass="22305">MQTKEAPFPLRLWTVKEYHKMAELGIFHPEERVELIAGQIVKMSAKGTIHTTTVRRIANVLREKLQGQVDIHTQDPVQLNDFSEPEPDIAVVKVDPLDYVDHHPTASEVYLIIEVADSSFKYDCETKGKAYAKSGILDYWVLDVNNRKLHVFREPTQEKYHSEVIFSQEAIISPLNFPNLMITVSDILPPVINKP</sequence>
<dbReference type="SUPFAM" id="SSF52980">
    <property type="entry name" value="Restriction endonuclease-like"/>
    <property type="match status" value="1"/>
</dbReference>
<protein>
    <submittedName>
        <fullName evidence="2">Uma2 family endonuclease</fullName>
    </submittedName>
</protein>
<dbReference type="InterPro" id="IPR011335">
    <property type="entry name" value="Restrct_endonuc-II-like"/>
</dbReference>
<dbReference type="InterPro" id="IPR012296">
    <property type="entry name" value="Nuclease_put_TT1808"/>
</dbReference>
<dbReference type="Pfam" id="PF05685">
    <property type="entry name" value="Uma2"/>
    <property type="match status" value="1"/>
</dbReference>
<dbReference type="Proteomes" id="UP000718564">
    <property type="component" value="Unassembled WGS sequence"/>
</dbReference>
<name>A0ABX1P388_9CYAN</name>
<keyword evidence="2" id="KW-0540">Nuclease</keyword>
<keyword evidence="2" id="KW-0378">Hydrolase</keyword>
<reference evidence="2 3" key="1">
    <citation type="submission" date="2018-06" db="EMBL/GenBank/DDBJ databases">
        <title>Comparative genomics of Brasilonema spp. strains.</title>
        <authorList>
            <person name="Alvarenga D.O."/>
            <person name="Fiore M.F."/>
            <person name="Varani A.M."/>
        </authorList>
    </citation>
    <scope>NUCLEOTIDE SEQUENCE [LARGE SCALE GENOMIC DNA]</scope>
    <source>
        <strain evidence="2 3">SPC951</strain>
    </source>
</reference>
<keyword evidence="2" id="KW-0255">Endonuclease</keyword>
<dbReference type="PANTHER" id="PTHR35400:SF1">
    <property type="entry name" value="SLR1083 PROTEIN"/>
    <property type="match status" value="1"/>
</dbReference>
<evidence type="ECO:0000259" key="1">
    <source>
        <dbReference type="Pfam" id="PF05685"/>
    </source>
</evidence>
<gene>
    <name evidence="2" type="ORF">DP116_04915</name>
</gene>
<proteinExistence type="predicted"/>